<feature type="transmembrane region" description="Helical" evidence="10">
    <location>
        <begin position="75"/>
        <end position="97"/>
    </location>
</feature>
<evidence type="ECO:0000256" key="7">
    <source>
        <dbReference type="ARBA" id="ARBA00023136"/>
    </source>
</evidence>
<feature type="transmembrane region" description="Helical" evidence="10">
    <location>
        <begin position="155"/>
        <end position="178"/>
    </location>
</feature>
<proteinExistence type="inferred from homology"/>
<dbReference type="CDD" id="cd15951">
    <property type="entry name" value="7tmA_OR52R_52L-like"/>
    <property type="match status" value="1"/>
</dbReference>
<dbReference type="Ensembl" id="ENSCPBT00000010143.1">
    <property type="protein sequence ID" value="ENSCPBP00000008442.1"/>
    <property type="gene ID" value="ENSCPBG00000006583.1"/>
</dbReference>
<feature type="transmembrane region" description="Helical" evidence="10">
    <location>
        <begin position="40"/>
        <end position="63"/>
    </location>
</feature>
<evidence type="ECO:0000256" key="5">
    <source>
        <dbReference type="ARBA" id="ARBA00022725"/>
    </source>
</evidence>
<evidence type="ECO:0000256" key="2">
    <source>
        <dbReference type="ARBA" id="ARBA00004141"/>
    </source>
</evidence>
<evidence type="ECO:0000256" key="10">
    <source>
        <dbReference type="RuleBase" id="RU363047"/>
    </source>
</evidence>
<keyword evidence="10" id="KW-1003">Cell membrane</keyword>
<dbReference type="Proteomes" id="UP000694380">
    <property type="component" value="Unplaced"/>
</dbReference>
<dbReference type="SMART" id="SM01381">
    <property type="entry name" value="7TM_GPCR_Srsx"/>
    <property type="match status" value="1"/>
</dbReference>
<dbReference type="GO" id="GO:0004930">
    <property type="term" value="F:G protein-coupled receptor activity"/>
    <property type="evidence" value="ECO:0007669"/>
    <property type="project" value="UniProtKB-KW"/>
</dbReference>
<dbReference type="SUPFAM" id="SSF81321">
    <property type="entry name" value="Family A G protein-coupled receptor-like"/>
    <property type="match status" value="1"/>
</dbReference>
<dbReference type="InterPro" id="IPR050402">
    <property type="entry name" value="OR51/52/56-like"/>
</dbReference>
<evidence type="ECO:0000256" key="3">
    <source>
        <dbReference type="ARBA" id="ARBA00022606"/>
    </source>
</evidence>
<evidence type="ECO:0000313" key="13">
    <source>
        <dbReference type="Proteomes" id="UP000694380"/>
    </source>
</evidence>
<keyword evidence="5 10" id="KW-0552">Olfaction</keyword>
<dbReference type="GO" id="GO:0005886">
    <property type="term" value="C:plasma membrane"/>
    <property type="evidence" value="ECO:0007669"/>
    <property type="project" value="UniProtKB-SubCell"/>
</dbReference>
<dbReference type="FunFam" id="1.20.1070.10:FF:000006">
    <property type="entry name" value="Olfactory receptor"/>
    <property type="match status" value="1"/>
</dbReference>
<comment type="function">
    <text evidence="1">Odorant receptor.</text>
</comment>
<dbReference type="Pfam" id="PF13853">
    <property type="entry name" value="7tm_4"/>
    <property type="match status" value="1"/>
</dbReference>
<keyword evidence="3 10" id="KW-0716">Sensory transduction</keyword>
<name>A0A8C3FGU5_CHRPI</name>
<dbReference type="PRINTS" id="PR00245">
    <property type="entry name" value="OLFACTORYR"/>
</dbReference>
<dbReference type="InterPro" id="IPR000725">
    <property type="entry name" value="Olfact_rcpt"/>
</dbReference>
<keyword evidence="4 9" id="KW-0812">Transmembrane</keyword>
<feature type="transmembrane region" description="Helical" evidence="10">
    <location>
        <begin position="286"/>
        <end position="310"/>
    </location>
</feature>
<keyword evidence="9" id="KW-0675">Receptor</keyword>
<dbReference type="PANTHER" id="PTHR26450">
    <property type="entry name" value="OLFACTORY RECEPTOR 56B1-RELATED"/>
    <property type="match status" value="1"/>
</dbReference>
<organism evidence="12 13">
    <name type="scientific">Chrysemys picta bellii</name>
    <name type="common">Western painted turtle</name>
    <name type="synonym">Emys bellii</name>
    <dbReference type="NCBI Taxonomy" id="8478"/>
    <lineage>
        <taxon>Eukaryota</taxon>
        <taxon>Metazoa</taxon>
        <taxon>Chordata</taxon>
        <taxon>Craniata</taxon>
        <taxon>Vertebrata</taxon>
        <taxon>Euteleostomi</taxon>
        <taxon>Archelosauria</taxon>
        <taxon>Testudinata</taxon>
        <taxon>Testudines</taxon>
        <taxon>Cryptodira</taxon>
        <taxon>Durocryptodira</taxon>
        <taxon>Testudinoidea</taxon>
        <taxon>Emydidae</taxon>
        <taxon>Chrysemys</taxon>
    </lineage>
</organism>
<keyword evidence="8 9" id="KW-0807">Transducer</keyword>
<keyword evidence="13" id="KW-1185">Reference proteome</keyword>
<evidence type="ECO:0000313" key="12">
    <source>
        <dbReference type="Ensembl" id="ENSCPBP00000008442.1"/>
    </source>
</evidence>
<dbReference type="AlphaFoldDB" id="A0A8C3FGU5"/>
<sequence>MRPIVGNLLPYSMTDSNTTAFKNPSTFILQGIPGLEAAHIWISIPFCTMYIIAILGNFTILFIVKTEPSLHGPMYYFLCMLAVTDLVLTTSTLPKSLSIFWFNSREINFSACLTQMYFLHCFLEMESGILLAMALDRYVAICNPLRYSALLTNPVVAKIGLAVMLRGCMVILPIPILARQWPYCRSNIIPQPYCGHIAVVNLACADTRTSSYYGLFVLFCVRGLDVILIAVSYTQILRAIFSLPTKDDARLKTFGTCSSHLFVILAFYIPGLFSSLTYRFGHNVPLYFHVLVANVYLLVPPTLNPIIYGVRTKEIRDRLLQLFTYKGT</sequence>
<dbReference type="InterPro" id="IPR017452">
    <property type="entry name" value="GPCR_Rhodpsn_7TM"/>
</dbReference>
<dbReference type="PRINTS" id="PR00237">
    <property type="entry name" value="GPCRRHODOPSN"/>
</dbReference>
<feature type="domain" description="G-protein coupled receptors family 1 profile" evidence="11">
    <location>
        <begin position="56"/>
        <end position="308"/>
    </location>
</feature>
<dbReference type="PROSITE" id="PS00237">
    <property type="entry name" value="G_PROTEIN_RECEP_F1_1"/>
    <property type="match status" value="1"/>
</dbReference>
<feature type="transmembrane region" description="Helical" evidence="10">
    <location>
        <begin position="212"/>
        <end position="233"/>
    </location>
</feature>
<evidence type="ECO:0000256" key="1">
    <source>
        <dbReference type="ARBA" id="ARBA00002936"/>
    </source>
</evidence>
<evidence type="ECO:0000256" key="6">
    <source>
        <dbReference type="ARBA" id="ARBA00022989"/>
    </source>
</evidence>
<comment type="similarity">
    <text evidence="9">Belongs to the G-protein coupled receptor 1 family.</text>
</comment>
<reference evidence="12" key="2">
    <citation type="submission" date="2025-09" db="UniProtKB">
        <authorList>
            <consortium name="Ensembl"/>
        </authorList>
    </citation>
    <scope>IDENTIFICATION</scope>
</reference>
<dbReference type="Gene3D" id="1.20.1070.10">
    <property type="entry name" value="Rhodopsin 7-helix transmembrane proteins"/>
    <property type="match status" value="1"/>
</dbReference>
<keyword evidence="6 10" id="KW-1133">Transmembrane helix</keyword>
<evidence type="ECO:0000256" key="9">
    <source>
        <dbReference type="RuleBase" id="RU000688"/>
    </source>
</evidence>
<evidence type="ECO:0000259" key="11">
    <source>
        <dbReference type="PROSITE" id="PS50262"/>
    </source>
</evidence>
<keyword evidence="9" id="KW-0297">G-protein coupled receptor</keyword>
<evidence type="ECO:0000256" key="4">
    <source>
        <dbReference type="ARBA" id="ARBA00022692"/>
    </source>
</evidence>
<dbReference type="GO" id="GO:0004984">
    <property type="term" value="F:olfactory receptor activity"/>
    <property type="evidence" value="ECO:0007669"/>
    <property type="project" value="InterPro"/>
</dbReference>
<dbReference type="PROSITE" id="PS50262">
    <property type="entry name" value="G_PROTEIN_RECEP_F1_2"/>
    <property type="match status" value="1"/>
</dbReference>
<keyword evidence="7 10" id="KW-0472">Membrane</keyword>
<evidence type="ECO:0000256" key="8">
    <source>
        <dbReference type="ARBA" id="ARBA00023224"/>
    </source>
</evidence>
<dbReference type="GeneTree" id="ENSGT01150000286912"/>
<gene>
    <name evidence="12" type="primary">LOC103307030</name>
</gene>
<feature type="transmembrane region" description="Helical" evidence="10">
    <location>
        <begin position="254"/>
        <end position="274"/>
    </location>
</feature>
<dbReference type="InterPro" id="IPR000276">
    <property type="entry name" value="GPCR_Rhodpsn"/>
</dbReference>
<feature type="transmembrane region" description="Helical" evidence="10">
    <location>
        <begin position="117"/>
        <end position="135"/>
    </location>
</feature>
<protein>
    <recommendedName>
        <fullName evidence="10">Olfactory receptor</fullName>
    </recommendedName>
</protein>
<comment type="subcellular location">
    <subcellularLocation>
        <location evidence="10">Cell membrane</location>
        <topology evidence="10">Multi-pass membrane protein</topology>
    </subcellularLocation>
    <subcellularLocation>
        <location evidence="2">Membrane</location>
        <topology evidence="2">Multi-pass membrane protein</topology>
    </subcellularLocation>
</comment>
<accession>A0A8C3FGU5</accession>
<reference evidence="12" key="1">
    <citation type="submission" date="2025-08" db="UniProtKB">
        <authorList>
            <consortium name="Ensembl"/>
        </authorList>
    </citation>
    <scope>IDENTIFICATION</scope>
</reference>
<dbReference type="PANTHER" id="PTHR26450:SF87">
    <property type="entry name" value="OLFACTORY RECEPTOR 51F2"/>
    <property type="match status" value="1"/>
</dbReference>